<feature type="compositionally biased region" description="Polar residues" evidence="5">
    <location>
        <begin position="174"/>
        <end position="192"/>
    </location>
</feature>
<accession>A0A5C6N8V6</accession>
<evidence type="ECO:0000256" key="4">
    <source>
        <dbReference type="ARBA" id="ARBA00023180"/>
    </source>
</evidence>
<feature type="non-terminal residue" evidence="6">
    <location>
        <position position="1"/>
    </location>
</feature>
<sequence>ARTRERAWSSRYPCVSQEAGGSREARHHLDRRGEELLPPPPPPPVLLLHLYRSCASTTNKASVKEEQLKMAHHSLLLAFLPALLLVSHTTEYGSPQCRQTSLADTLQLPLQEVQSHRYSRGRRGLSSSKSRAGLRSHRTLPSLANPEEDRTGPESLSPVGLETGPGRDPLGIGSPSQAQGNYLMGSPSQAQGNYLMGTRKGRRHGHRNWQGHQFERKKQGRQNDKRRLGKEPELRFEDLPPSSASSRLIMTPSGEAPSPSIFGSSSALVTIVMNKHPPMLPTASTKPQRASRRLGEGEVMPTLDMTLFDWTDYEDMKPVDTWPASRKRATNNGRSKNGRSNGNGTVATEASEPCDHHSDCLPGSCCDLRQHECKSHNRGLNNKCYDDCMCEEGFRCYAKFHRKRRVTRRRGRCVAPGSVSSDQGGFIMI</sequence>
<evidence type="ECO:0000256" key="2">
    <source>
        <dbReference type="ARBA" id="ARBA00022525"/>
    </source>
</evidence>
<dbReference type="GO" id="GO:0007411">
    <property type="term" value="P:axon guidance"/>
    <property type="evidence" value="ECO:0007669"/>
    <property type="project" value="InterPro"/>
</dbReference>
<feature type="region of interest" description="Disordered" evidence="5">
    <location>
        <begin position="323"/>
        <end position="349"/>
    </location>
</feature>
<dbReference type="GO" id="GO:0016055">
    <property type="term" value="P:Wnt signaling pathway"/>
    <property type="evidence" value="ECO:0007669"/>
    <property type="project" value="InterPro"/>
</dbReference>
<gene>
    <name evidence="6" type="ORF">D4764_04G0013780</name>
</gene>
<organism evidence="6 7">
    <name type="scientific">Takifugu flavidus</name>
    <name type="common">sansaifugu</name>
    <dbReference type="NCBI Taxonomy" id="433684"/>
    <lineage>
        <taxon>Eukaryota</taxon>
        <taxon>Metazoa</taxon>
        <taxon>Chordata</taxon>
        <taxon>Craniata</taxon>
        <taxon>Vertebrata</taxon>
        <taxon>Euteleostomi</taxon>
        <taxon>Actinopterygii</taxon>
        <taxon>Neopterygii</taxon>
        <taxon>Teleostei</taxon>
        <taxon>Neoteleostei</taxon>
        <taxon>Acanthomorphata</taxon>
        <taxon>Eupercaria</taxon>
        <taxon>Tetraodontiformes</taxon>
        <taxon>Tetradontoidea</taxon>
        <taxon>Tetraodontidae</taxon>
        <taxon>Takifugu</taxon>
    </lineage>
</organism>
<keyword evidence="3" id="KW-0732">Signal</keyword>
<evidence type="ECO:0000256" key="3">
    <source>
        <dbReference type="ARBA" id="ARBA00022729"/>
    </source>
</evidence>
<keyword evidence="2" id="KW-0964">Secreted</keyword>
<dbReference type="PANTHER" id="PTHR28610:SF1">
    <property type="entry name" value="DRAXIN"/>
    <property type="match status" value="1"/>
</dbReference>
<evidence type="ECO:0000313" key="6">
    <source>
        <dbReference type="EMBL" id="TWW62731.1"/>
    </source>
</evidence>
<dbReference type="EMBL" id="RHFK02000017">
    <property type="protein sequence ID" value="TWW62731.1"/>
    <property type="molecule type" value="Genomic_DNA"/>
</dbReference>
<evidence type="ECO:0000256" key="5">
    <source>
        <dbReference type="SAM" id="MobiDB-lite"/>
    </source>
</evidence>
<evidence type="ECO:0000313" key="7">
    <source>
        <dbReference type="Proteomes" id="UP000324091"/>
    </source>
</evidence>
<name>A0A5C6N8V6_9TELE</name>
<comment type="caution">
    <text evidence="6">The sequence shown here is derived from an EMBL/GenBank/DDBJ whole genome shotgun (WGS) entry which is preliminary data.</text>
</comment>
<dbReference type="PANTHER" id="PTHR28610">
    <property type="entry name" value="DRAXIN"/>
    <property type="match status" value="1"/>
</dbReference>
<dbReference type="GO" id="GO:0005576">
    <property type="term" value="C:extracellular region"/>
    <property type="evidence" value="ECO:0007669"/>
    <property type="project" value="InterPro"/>
</dbReference>
<reference evidence="6 7" key="1">
    <citation type="submission" date="2019-04" db="EMBL/GenBank/DDBJ databases">
        <title>Chromosome genome assembly for Takifugu flavidus.</title>
        <authorList>
            <person name="Xiao S."/>
        </authorList>
    </citation>
    <scope>NUCLEOTIDE SEQUENCE [LARGE SCALE GENOMIC DNA]</scope>
    <source>
        <strain evidence="6">HTHZ2018</strain>
        <tissue evidence="6">Muscle</tissue>
    </source>
</reference>
<evidence type="ECO:0000256" key="1">
    <source>
        <dbReference type="ARBA" id="ARBA00022473"/>
    </source>
</evidence>
<feature type="compositionally biased region" description="Basic and acidic residues" evidence="5">
    <location>
        <begin position="213"/>
        <end position="238"/>
    </location>
</feature>
<proteinExistence type="predicted"/>
<dbReference type="AlphaFoldDB" id="A0A5C6N8V6"/>
<dbReference type="Proteomes" id="UP000324091">
    <property type="component" value="Chromosome 4"/>
</dbReference>
<feature type="compositionally biased region" description="Basic residues" evidence="5">
    <location>
        <begin position="199"/>
        <end position="209"/>
    </location>
</feature>
<dbReference type="Pfam" id="PF15550">
    <property type="entry name" value="Draxin"/>
    <property type="match status" value="1"/>
</dbReference>
<feature type="region of interest" description="Disordered" evidence="5">
    <location>
        <begin position="114"/>
        <end position="244"/>
    </location>
</feature>
<dbReference type="InterPro" id="IPR029094">
    <property type="entry name" value="Draxin"/>
</dbReference>
<keyword evidence="1" id="KW-0217">Developmental protein</keyword>
<feature type="compositionally biased region" description="Low complexity" evidence="5">
    <location>
        <begin position="331"/>
        <end position="344"/>
    </location>
</feature>
<keyword evidence="4" id="KW-0325">Glycoprotein</keyword>
<keyword evidence="7" id="KW-1185">Reference proteome</keyword>
<protein>
    <submittedName>
        <fullName evidence="6">Draxin-A</fullName>
    </submittedName>
</protein>